<dbReference type="AlphaFoldDB" id="A0A0F9MXF9"/>
<gene>
    <name evidence="2" type="ORF">LCGC14_1405320</name>
</gene>
<feature type="compositionally biased region" description="Polar residues" evidence="1">
    <location>
        <begin position="38"/>
        <end position="49"/>
    </location>
</feature>
<feature type="region of interest" description="Disordered" evidence="1">
    <location>
        <begin position="25"/>
        <end position="51"/>
    </location>
</feature>
<dbReference type="EMBL" id="LAZR01009219">
    <property type="protein sequence ID" value="KKM73952.1"/>
    <property type="molecule type" value="Genomic_DNA"/>
</dbReference>
<sequence length="138" mass="15442">MPSAIFDDLTYFTVSILIPNGWTHQERRDSRKRVNRGIGQQNNPQPHMNTNHRRDIATLYDDKGALIQTANKALYRVDARSYADELDLINAVIAEITDELKKTTNAVTQKVQVTVLGNQTDTLAYLAANKADWGEGVG</sequence>
<protein>
    <submittedName>
        <fullName evidence="2">Uncharacterized protein</fullName>
    </submittedName>
</protein>
<comment type="caution">
    <text evidence="2">The sequence shown here is derived from an EMBL/GenBank/DDBJ whole genome shotgun (WGS) entry which is preliminary data.</text>
</comment>
<evidence type="ECO:0000256" key="1">
    <source>
        <dbReference type="SAM" id="MobiDB-lite"/>
    </source>
</evidence>
<accession>A0A0F9MXF9</accession>
<name>A0A0F9MXF9_9ZZZZ</name>
<reference evidence="2" key="1">
    <citation type="journal article" date="2015" name="Nature">
        <title>Complex archaea that bridge the gap between prokaryotes and eukaryotes.</title>
        <authorList>
            <person name="Spang A."/>
            <person name="Saw J.H."/>
            <person name="Jorgensen S.L."/>
            <person name="Zaremba-Niedzwiedzka K."/>
            <person name="Martijn J."/>
            <person name="Lind A.E."/>
            <person name="van Eijk R."/>
            <person name="Schleper C."/>
            <person name="Guy L."/>
            <person name="Ettema T.J."/>
        </authorList>
    </citation>
    <scope>NUCLEOTIDE SEQUENCE</scope>
</reference>
<organism evidence="2">
    <name type="scientific">marine sediment metagenome</name>
    <dbReference type="NCBI Taxonomy" id="412755"/>
    <lineage>
        <taxon>unclassified sequences</taxon>
        <taxon>metagenomes</taxon>
        <taxon>ecological metagenomes</taxon>
    </lineage>
</organism>
<proteinExistence type="predicted"/>
<evidence type="ECO:0000313" key="2">
    <source>
        <dbReference type="EMBL" id="KKM73952.1"/>
    </source>
</evidence>